<dbReference type="RefSeq" id="WP_142863596.1">
    <property type="nucleotide sequence ID" value="NZ_VJMF01000059.1"/>
</dbReference>
<dbReference type="SUPFAM" id="SSF51735">
    <property type="entry name" value="NAD(P)-binding Rossmann-fold domains"/>
    <property type="match status" value="1"/>
</dbReference>
<organism evidence="3 4">
    <name type="scientific">Methylosinus sporium</name>
    <dbReference type="NCBI Taxonomy" id="428"/>
    <lineage>
        <taxon>Bacteria</taxon>
        <taxon>Pseudomonadati</taxon>
        <taxon>Pseudomonadota</taxon>
        <taxon>Alphaproteobacteria</taxon>
        <taxon>Hyphomicrobiales</taxon>
        <taxon>Methylocystaceae</taxon>
        <taxon>Methylosinus</taxon>
    </lineage>
</organism>
<evidence type="ECO:0000256" key="2">
    <source>
        <dbReference type="ARBA" id="ARBA00023002"/>
    </source>
</evidence>
<dbReference type="PANTHER" id="PTHR43669">
    <property type="entry name" value="5-KETO-D-GLUCONATE 5-REDUCTASE"/>
    <property type="match status" value="1"/>
</dbReference>
<dbReference type="CDD" id="cd05233">
    <property type="entry name" value="SDR_c"/>
    <property type="match status" value="1"/>
</dbReference>
<name>A0A549SNI9_METSR</name>
<dbReference type="Proteomes" id="UP000316781">
    <property type="component" value="Unassembled WGS sequence"/>
</dbReference>
<dbReference type="GO" id="GO:0016491">
    <property type="term" value="F:oxidoreductase activity"/>
    <property type="evidence" value="ECO:0007669"/>
    <property type="project" value="UniProtKB-KW"/>
</dbReference>
<evidence type="ECO:0000313" key="3">
    <source>
        <dbReference type="EMBL" id="TRL31179.1"/>
    </source>
</evidence>
<dbReference type="PROSITE" id="PS00061">
    <property type="entry name" value="ADH_SHORT"/>
    <property type="match status" value="1"/>
</dbReference>
<dbReference type="InterPro" id="IPR036291">
    <property type="entry name" value="NAD(P)-bd_dom_sf"/>
</dbReference>
<gene>
    <name evidence="3" type="ORF">FM996_14450</name>
</gene>
<dbReference type="AlphaFoldDB" id="A0A549SNI9"/>
<dbReference type="Pfam" id="PF00106">
    <property type="entry name" value="adh_short"/>
    <property type="match status" value="1"/>
</dbReference>
<comment type="caution">
    <text evidence="3">The sequence shown here is derived from an EMBL/GenBank/DDBJ whole genome shotgun (WGS) entry which is preliminary data.</text>
</comment>
<sequence>MRTVFITGASTGIGHALAKLYLSRGFRVCSVSRRAPKELADHPDMIFVQYDLTRCDGIPAMVDELLNRAENASPEIVFLNAGTFGSPPKRADETPIVEFQEILAINLVAVKAVLDACLSRAERPRCVVFSASISALRPRAGMLSYAVSKAAMNALAQVYGIENPDIFFAVLGLCNVDTKVAKTIMQADDRFDDLVALRGRAKKIPGYLSSPDERARHLAAILEQRTQLGLQSGLFKEIRELIHSCSN</sequence>
<dbReference type="InterPro" id="IPR020904">
    <property type="entry name" value="Sc_DH/Rdtase_CS"/>
</dbReference>
<evidence type="ECO:0000313" key="4">
    <source>
        <dbReference type="Proteomes" id="UP000316781"/>
    </source>
</evidence>
<dbReference type="PRINTS" id="PR00081">
    <property type="entry name" value="GDHRDH"/>
</dbReference>
<dbReference type="InterPro" id="IPR002347">
    <property type="entry name" value="SDR_fam"/>
</dbReference>
<evidence type="ECO:0000256" key="1">
    <source>
        <dbReference type="ARBA" id="ARBA00006484"/>
    </source>
</evidence>
<dbReference type="PANTHER" id="PTHR43669:SF3">
    <property type="entry name" value="ALCOHOL DEHYDROGENASE, PUTATIVE (AFU_ORTHOLOGUE AFUA_3G03445)-RELATED"/>
    <property type="match status" value="1"/>
</dbReference>
<dbReference type="Gene3D" id="3.40.50.720">
    <property type="entry name" value="NAD(P)-binding Rossmann-like Domain"/>
    <property type="match status" value="1"/>
</dbReference>
<accession>A0A549SNI9</accession>
<protein>
    <submittedName>
        <fullName evidence="3">SDR family oxidoreductase</fullName>
    </submittedName>
</protein>
<dbReference type="EMBL" id="VJMF01000059">
    <property type="protein sequence ID" value="TRL31179.1"/>
    <property type="molecule type" value="Genomic_DNA"/>
</dbReference>
<keyword evidence="2" id="KW-0560">Oxidoreductase</keyword>
<proteinExistence type="inferred from homology"/>
<comment type="similarity">
    <text evidence="1">Belongs to the short-chain dehydrogenases/reductases (SDR) family.</text>
</comment>
<reference evidence="3 4" key="1">
    <citation type="submission" date="2019-07" db="EMBL/GenBank/DDBJ databases">
        <title>Ln-dependent methylotrophs.</title>
        <authorList>
            <person name="Tani A."/>
        </authorList>
    </citation>
    <scope>NUCLEOTIDE SEQUENCE [LARGE SCALE GENOMIC DNA]</scope>
    <source>
        <strain evidence="3 4">SM89A</strain>
    </source>
</reference>